<dbReference type="RefSeq" id="WP_117739351.1">
    <property type="nucleotide sequence ID" value="NZ_QSUB01000005.1"/>
</dbReference>
<evidence type="ECO:0000313" key="2">
    <source>
        <dbReference type="Proteomes" id="UP000261222"/>
    </source>
</evidence>
<organism evidence="1 2">
    <name type="scientific">Blautia obeum</name>
    <dbReference type="NCBI Taxonomy" id="40520"/>
    <lineage>
        <taxon>Bacteria</taxon>
        <taxon>Bacillati</taxon>
        <taxon>Bacillota</taxon>
        <taxon>Clostridia</taxon>
        <taxon>Lachnospirales</taxon>
        <taxon>Lachnospiraceae</taxon>
        <taxon>Blautia</taxon>
    </lineage>
</organism>
<comment type="caution">
    <text evidence="1">The sequence shown here is derived from an EMBL/GenBank/DDBJ whole genome shotgun (WGS) entry which is preliminary data.</text>
</comment>
<name>A0A3E5A4Z9_9FIRM</name>
<evidence type="ECO:0008006" key="3">
    <source>
        <dbReference type="Google" id="ProtNLM"/>
    </source>
</evidence>
<dbReference type="EMBL" id="QSUB01000005">
    <property type="protein sequence ID" value="RGN03784.1"/>
    <property type="molecule type" value="Genomic_DNA"/>
</dbReference>
<protein>
    <recommendedName>
        <fullName evidence="3">Phage gp6-like head-tail connector protein</fullName>
    </recommendedName>
</protein>
<evidence type="ECO:0000313" key="1">
    <source>
        <dbReference type="EMBL" id="RGN03784.1"/>
    </source>
</evidence>
<gene>
    <name evidence="1" type="ORF">DXB81_11590</name>
</gene>
<proteinExistence type="predicted"/>
<dbReference type="Pfam" id="PF24829">
    <property type="entry name" value="Phage_connect_2"/>
    <property type="match status" value="1"/>
</dbReference>
<accession>A0A3E5A4Z9</accession>
<dbReference type="AlphaFoldDB" id="A0A3E5A4Z9"/>
<reference evidence="1 2" key="1">
    <citation type="submission" date="2018-08" db="EMBL/GenBank/DDBJ databases">
        <title>A genome reference for cultivated species of the human gut microbiota.</title>
        <authorList>
            <person name="Zou Y."/>
            <person name="Xue W."/>
            <person name="Luo G."/>
        </authorList>
    </citation>
    <scope>NUCLEOTIDE SEQUENCE [LARGE SCALE GENOMIC DNA]</scope>
    <source>
        <strain evidence="1 2">OM06-11AA</strain>
    </source>
</reference>
<sequence length="107" mass="11927">MTAEKQKEILKKVKKNAGIPESVTVYDERIEDLIPDAIIEMRTGGVPQSVIDEASPAVITAISHYVCYEMAGDIGETKNANWHFAKFERKVFRLSLEQPGATMEGML</sequence>
<dbReference type="InterPro" id="IPR056951">
    <property type="entry name" value="Phage_connect_2"/>
</dbReference>
<dbReference type="Proteomes" id="UP000261222">
    <property type="component" value="Unassembled WGS sequence"/>
</dbReference>